<dbReference type="Gene3D" id="2.60.40.60">
    <property type="entry name" value="Cadherins"/>
    <property type="match status" value="14"/>
</dbReference>
<evidence type="ECO:0000256" key="4">
    <source>
        <dbReference type="ARBA" id="ARBA00022729"/>
    </source>
</evidence>
<dbReference type="PANTHER" id="PTHR24026">
    <property type="entry name" value="FAT ATYPICAL CADHERIN-RELATED"/>
    <property type="match status" value="1"/>
</dbReference>
<name>A0A1I8JLB2_9PLAT</name>
<proteinExistence type="predicted"/>
<dbReference type="PANTHER" id="PTHR24026:SF133">
    <property type="entry name" value="CADHERIN-RELATED FAMILY MEMBER 2"/>
    <property type="match status" value="1"/>
</dbReference>
<feature type="domain" description="Cadherin" evidence="15">
    <location>
        <begin position="30"/>
        <end position="132"/>
    </location>
</feature>
<dbReference type="PROSITE" id="PS00232">
    <property type="entry name" value="CADHERIN_1"/>
    <property type="match status" value="5"/>
</dbReference>
<sequence length="1762" mass="190354">MKPLISVALLLVAAAGIPSCLGQLVWVNDCSATFKLGLQENVPVGTRLCTLAATYNNNSARVTYEAVSDNFNVNTTTGVLSMARIIDRETIDPASRDTVLLTVRARYNPASLSIEAAITITILDVNDNQPQFEGQPYSASVSEAAPNGTVFYSGIVATDSDAGTNAELTLSCINCAKFHLFQTRLAANRYQGSLMLVEPVDYEQDTYYIVTVLAKDSSATNPLNRTVNVIVTIGDAQDTPPVFRDRYISFTITENNTVVSALGYVEARDGDGGDNLGRPVVLDIVNDPIGAFLFRATLDPLLSSVYYRGELVLKPGAVLDREAWYGNFYSFNISATEIYSKSNTTKTDAVRQNAVEIIVIDINDNIPAFVDGPIFNVTTPENLANLSVIGGLDILVRDADGTSRYNTMNVSVQSSTYANVFAITPSTVVGQGTCNLLVMDSTKLDYEVPAYREHEVVLLLQEAGTTEKFSSSATIYIRLTDINDNAPTFGGNSSFFQFSVLEIRPVGWLVGHVRATDRDSGLLGEVTHSLSGSNADKLSINATTGQLNLAKPLNYDIEKEFSVTVVATDGGGLSSAAVVYINVQDYNDKAPYFSQDRYTATINEQSTILIPPLVLKTNDTDTTVPIKFSIISGNTPDNGFRIVNQNSSLLNGELIITRSGGFNFTDTPSGTFGRFILHVLAQDEGDPPLNATTIVEISLRDINNNPPIFNPKNYSAVIKETTAEGTIIATLTATDADIDAETNKRITYQLQSGSVEKFTINSLTGELSVARTNNFDINREGSLFYVQVVARDNGAPTQSDVASVYVTVLDANNKNPFFFQPLYIFQIVEDTPIGSLVGFVNASDQDSNARLEFTVNPTSITAMNPFSIPVTSRAPFDYLAAFQMNSSGFITTQLVMNRDAVAQVQMVAVVRDLNAELPPIQTATSTVVIQITQRSSRSPVFSAPWSVSSPQILVPMPEGLPVGTTIITLVASDPSTNEKVTNFRVIPGSDSESAFTLDSRTGTLTLNKVLDYENRINKRLSVIVEARTSANTTALCTVYVIIEDINDNPPVFLSSSYAFLVSEDTRYPQEFGLVVATDADSGDYGTLRYSLRGTGSELFFLDPVFGTIRPAPGVTLDREAKSQFDFLVRATDNPTASTAATQRYTDVPLTVTLTDVNDNAPTFTNPTFEVSIFENIPAGSVIITLTASDPDSGVNGIVGFAIRSGNELGYFGLNPTTGALRVSTSLLGKPSRSYVLSVTATDGGTPPQSTEHRLTVTVRSVSETRGNPVVTYPIEGRSYATVEEAPIGTPILQVTARDPDSSGENMTFLLGGTDASKFAINASTGWISSRVRLDREAQATYQLVAFVRDGSGLETLAPVLFAISLTDINDNPPVFAGCNLQYNTQPVPVVVPENVYNREINTFTACDPDISPNNGLTYRITCGNEAGYFAVGRDTGVLSVVKPIDREARSQYLLCLMANSTLPVVPPGSASPANQSQLMVLVNVQDEDDNGPTAESAVQIAYLASDVIYNTQVTTLAVTDPDLPSNWNHVYSVQRSVFTSADRSKVNSPADGAFRVDSSAGVLRSGFLNYASYIGGTFDVDVLVSDSRSRTARVNVRVNILGEENRLRYVVSMTPVQALGVAQQLIDNVTAMVRSSGLTLTFQRVSLHATTASGAEQNTADVCFAVAGSESQILTLRQAKATLDKGVSSSLDSLYSEFKVQSIGYCNSYSLFKTYNYLGIEGYWWLFTAMSAIIIPFALGLVGFMMVLYNKYETMCTALQYQ</sequence>
<dbReference type="CDD" id="cd11304">
    <property type="entry name" value="Cadherin_repeat"/>
    <property type="match status" value="13"/>
</dbReference>
<keyword evidence="11" id="KW-0325">Glycoprotein</keyword>
<comment type="subcellular location">
    <subcellularLocation>
        <location evidence="1">Membrane</location>
        <topology evidence="1">Single-pass membrane protein</topology>
    </subcellularLocation>
</comment>
<keyword evidence="4 14" id="KW-0732">Signal</keyword>
<reference evidence="17" key="1">
    <citation type="submission" date="2016-11" db="UniProtKB">
        <authorList>
            <consortium name="WormBaseParasite"/>
        </authorList>
    </citation>
    <scope>IDENTIFICATION</scope>
</reference>
<evidence type="ECO:0000256" key="8">
    <source>
        <dbReference type="ARBA" id="ARBA00022989"/>
    </source>
</evidence>
<dbReference type="GO" id="GO:0007156">
    <property type="term" value="P:homophilic cell adhesion via plasma membrane adhesion molecules"/>
    <property type="evidence" value="ECO:0007669"/>
    <property type="project" value="InterPro"/>
</dbReference>
<feature type="domain" description="Cadherin" evidence="15">
    <location>
        <begin position="819"/>
        <end position="941"/>
    </location>
</feature>
<evidence type="ECO:0000256" key="10">
    <source>
        <dbReference type="ARBA" id="ARBA00023157"/>
    </source>
</evidence>
<keyword evidence="9 13" id="KW-0472">Membrane</keyword>
<keyword evidence="3 13" id="KW-0812">Transmembrane</keyword>
<feature type="signal peptide" evidence="14">
    <location>
        <begin position="1"/>
        <end position="22"/>
    </location>
</feature>
<accession>A0A1I8JLB2</accession>
<feature type="domain" description="Cadherin" evidence="15">
    <location>
        <begin position="1053"/>
        <end position="1163"/>
    </location>
</feature>
<evidence type="ECO:0000256" key="2">
    <source>
        <dbReference type="ARBA" id="ARBA00022536"/>
    </source>
</evidence>
<keyword evidence="6 12" id="KW-0106">Calcium</keyword>
<dbReference type="SUPFAM" id="SSF49313">
    <property type="entry name" value="Cadherin-like"/>
    <property type="match status" value="14"/>
</dbReference>
<evidence type="ECO:0000256" key="5">
    <source>
        <dbReference type="ARBA" id="ARBA00022737"/>
    </source>
</evidence>
<evidence type="ECO:0000313" key="17">
    <source>
        <dbReference type="WBParaSite" id="maker-uti_cns_0048924-snap-gene-0.5-mRNA-1"/>
    </source>
</evidence>
<keyword evidence="8 13" id="KW-1133">Transmembrane helix</keyword>
<feature type="domain" description="Cadherin" evidence="15">
    <location>
        <begin position="948"/>
        <end position="1052"/>
    </location>
</feature>
<feature type="domain" description="Cadherin" evidence="15">
    <location>
        <begin position="492"/>
        <end position="593"/>
    </location>
</feature>
<evidence type="ECO:0000256" key="6">
    <source>
        <dbReference type="ARBA" id="ARBA00022837"/>
    </source>
</evidence>
<dbReference type="FunFam" id="2.60.40.60:FF:000033">
    <property type="entry name" value="FAT atypical cadherin 1"/>
    <property type="match status" value="1"/>
</dbReference>
<feature type="domain" description="Cadherin" evidence="15">
    <location>
        <begin position="371"/>
        <end position="489"/>
    </location>
</feature>
<evidence type="ECO:0000256" key="14">
    <source>
        <dbReference type="SAM" id="SignalP"/>
    </source>
</evidence>
<keyword evidence="5" id="KW-0677">Repeat</keyword>
<feature type="domain" description="Cadherin" evidence="15">
    <location>
        <begin position="594"/>
        <end position="709"/>
    </location>
</feature>
<dbReference type="SMART" id="SM00112">
    <property type="entry name" value="CA"/>
    <property type="match status" value="14"/>
</dbReference>
<dbReference type="Pfam" id="PF00028">
    <property type="entry name" value="Cadherin"/>
    <property type="match status" value="9"/>
</dbReference>
<evidence type="ECO:0000256" key="12">
    <source>
        <dbReference type="PROSITE-ProRule" id="PRU00043"/>
    </source>
</evidence>
<evidence type="ECO:0000256" key="7">
    <source>
        <dbReference type="ARBA" id="ARBA00022889"/>
    </source>
</evidence>
<dbReference type="FunFam" id="2.60.40.60:FF:000037">
    <property type="entry name" value="FAT atypical cadherin 1"/>
    <property type="match status" value="1"/>
</dbReference>
<organism evidence="16 17">
    <name type="scientific">Macrostomum lignano</name>
    <dbReference type="NCBI Taxonomy" id="282301"/>
    <lineage>
        <taxon>Eukaryota</taxon>
        <taxon>Metazoa</taxon>
        <taxon>Spiralia</taxon>
        <taxon>Lophotrochozoa</taxon>
        <taxon>Platyhelminthes</taxon>
        <taxon>Rhabditophora</taxon>
        <taxon>Macrostomorpha</taxon>
        <taxon>Macrostomida</taxon>
        <taxon>Macrostomidae</taxon>
        <taxon>Macrostomum</taxon>
    </lineage>
</organism>
<feature type="chain" id="PRO_5009321828" evidence="14">
    <location>
        <begin position="23"/>
        <end position="1762"/>
    </location>
</feature>
<protein>
    <submittedName>
        <fullName evidence="17">Cadherin domain-containing protein</fullName>
    </submittedName>
</protein>
<dbReference type="PRINTS" id="PR00205">
    <property type="entry name" value="CADHERIN"/>
</dbReference>
<keyword evidence="7" id="KW-0130">Cell adhesion</keyword>
<dbReference type="InterPro" id="IPR020894">
    <property type="entry name" value="Cadherin_CS"/>
</dbReference>
<evidence type="ECO:0000256" key="1">
    <source>
        <dbReference type="ARBA" id="ARBA00004167"/>
    </source>
</evidence>
<evidence type="ECO:0000313" key="16">
    <source>
        <dbReference type="Proteomes" id="UP000095280"/>
    </source>
</evidence>
<evidence type="ECO:0000256" key="11">
    <source>
        <dbReference type="ARBA" id="ARBA00023180"/>
    </source>
</evidence>
<dbReference type="InterPro" id="IPR002126">
    <property type="entry name" value="Cadherin-like_dom"/>
</dbReference>
<feature type="transmembrane region" description="Helical" evidence="13">
    <location>
        <begin position="1723"/>
        <end position="1749"/>
    </location>
</feature>
<dbReference type="InterPro" id="IPR015919">
    <property type="entry name" value="Cadherin-like_sf"/>
</dbReference>
<feature type="domain" description="Cadherin" evidence="15">
    <location>
        <begin position="244"/>
        <end position="369"/>
    </location>
</feature>
<dbReference type="GO" id="GO:0005886">
    <property type="term" value="C:plasma membrane"/>
    <property type="evidence" value="ECO:0007669"/>
    <property type="project" value="InterPro"/>
</dbReference>
<feature type="domain" description="Cadherin" evidence="15">
    <location>
        <begin position="1164"/>
        <end position="1270"/>
    </location>
</feature>
<evidence type="ECO:0000256" key="9">
    <source>
        <dbReference type="ARBA" id="ARBA00023136"/>
    </source>
</evidence>
<dbReference type="GO" id="GO:0005509">
    <property type="term" value="F:calcium ion binding"/>
    <property type="evidence" value="ECO:0007669"/>
    <property type="project" value="UniProtKB-UniRule"/>
</dbReference>
<feature type="domain" description="Cadherin" evidence="15">
    <location>
        <begin position="133"/>
        <end position="243"/>
    </location>
</feature>
<dbReference type="Proteomes" id="UP000095280">
    <property type="component" value="Unplaced"/>
</dbReference>
<dbReference type="PROSITE" id="PS50268">
    <property type="entry name" value="CADHERIN_2"/>
    <property type="match status" value="13"/>
</dbReference>
<feature type="domain" description="Cadherin" evidence="15">
    <location>
        <begin position="1283"/>
        <end position="1375"/>
    </location>
</feature>
<keyword evidence="16" id="KW-1185">Reference proteome</keyword>
<feature type="domain" description="Cadherin" evidence="15">
    <location>
        <begin position="710"/>
        <end position="818"/>
    </location>
</feature>
<evidence type="ECO:0000259" key="15">
    <source>
        <dbReference type="PROSITE" id="PS50268"/>
    </source>
</evidence>
<evidence type="ECO:0000256" key="13">
    <source>
        <dbReference type="SAM" id="Phobius"/>
    </source>
</evidence>
<keyword evidence="10" id="KW-1015">Disulfide bond</keyword>
<dbReference type="FunFam" id="2.60.40.60:FF:000020">
    <property type="entry name" value="Dachsous cadherin-related 1b"/>
    <property type="match status" value="1"/>
</dbReference>
<dbReference type="WBParaSite" id="maker-uti_cns_0048924-snap-gene-0.5-mRNA-1">
    <property type="protein sequence ID" value="maker-uti_cns_0048924-snap-gene-0.5-mRNA-1"/>
    <property type="gene ID" value="maker-uti_cns_0048924-snap-gene-0.5"/>
</dbReference>
<keyword evidence="2" id="KW-0245">EGF-like domain</keyword>
<feature type="domain" description="Cadherin" evidence="15">
    <location>
        <begin position="1383"/>
        <end position="1494"/>
    </location>
</feature>
<evidence type="ECO:0000256" key="3">
    <source>
        <dbReference type="ARBA" id="ARBA00022692"/>
    </source>
</evidence>